<keyword evidence="8" id="KW-0812">Transmembrane</keyword>
<evidence type="ECO:0000256" key="2">
    <source>
        <dbReference type="ARBA" id="ARBA00022690"/>
    </source>
</evidence>
<dbReference type="GO" id="GO:0016020">
    <property type="term" value="C:membrane"/>
    <property type="evidence" value="ECO:0007669"/>
    <property type="project" value="UniProtKB-SubCell"/>
</dbReference>
<dbReference type="Proteomes" id="UP000007303">
    <property type="component" value="Unassembled WGS sequence"/>
</dbReference>
<keyword evidence="4 8" id="KW-0472">Membrane</keyword>
<keyword evidence="9" id="KW-0732">Signal</keyword>
<dbReference type="FunFam" id="4.10.410.10:FF:000020">
    <property type="entry name" value="Collagen, type VI, alpha 3"/>
    <property type="match status" value="1"/>
</dbReference>
<keyword evidence="6" id="KW-0325">Glycoprotein</keyword>
<dbReference type="InterPro" id="IPR002223">
    <property type="entry name" value="Kunitz_BPTI"/>
</dbReference>
<dbReference type="InterPro" id="IPR013980">
    <property type="entry name" value="MANSC_dom"/>
</dbReference>
<dbReference type="PANTHER" id="PTHR47247">
    <property type="entry name" value="KUNITZ-TYPE PROTEASE INHIBITOR 2"/>
    <property type="match status" value="1"/>
</dbReference>
<comment type="subcellular location">
    <subcellularLocation>
        <location evidence="1">Membrane</location>
    </subcellularLocation>
</comment>
<keyword evidence="12" id="KW-1185">Reference proteome</keyword>
<evidence type="ECO:0000256" key="9">
    <source>
        <dbReference type="SAM" id="SignalP"/>
    </source>
</evidence>
<dbReference type="PANTHER" id="PTHR47247:SF1">
    <property type="entry name" value="KUNITZ-TYPE PROTEASE INHIBITOR 2"/>
    <property type="match status" value="1"/>
</dbReference>
<keyword evidence="3" id="KW-0722">Serine protease inhibitor</keyword>
<dbReference type="PROSITE" id="PS50279">
    <property type="entry name" value="BPTI_KUNITZ_2"/>
    <property type="match status" value="3"/>
</dbReference>
<evidence type="ECO:0000259" key="10">
    <source>
        <dbReference type="PROSITE" id="PS50279"/>
    </source>
</evidence>
<dbReference type="GeneTree" id="ENSGT00940000160348"/>
<accession>H3D0T9</accession>
<dbReference type="Ensembl" id="ENSTNIT00000014321.1">
    <property type="protein sequence ID" value="ENSTNIP00000014125.1"/>
    <property type="gene ID" value="ENSTNIG00000011190.1"/>
</dbReference>
<evidence type="ECO:0000256" key="5">
    <source>
        <dbReference type="ARBA" id="ARBA00023157"/>
    </source>
</evidence>
<evidence type="ECO:0000256" key="4">
    <source>
        <dbReference type="ARBA" id="ARBA00023136"/>
    </source>
</evidence>
<dbReference type="GO" id="GO:0044483">
    <property type="term" value="P:venom-mediated perturbation of hemostasis"/>
    <property type="evidence" value="ECO:0007669"/>
    <property type="project" value="UniProtKB-ARBA"/>
</dbReference>
<dbReference type="FunFam" id="4.10.410.10:FF:000021">
    <property type="entry name" value="Serine protease inhibitor, putative"/>
    <property type="match status" value="1"/>
</dbReference>
<dbReference type="Pfam" id="PF07502">
    <property type="entry name" value="MANEC"/>
    <property type="match status" value="1"/>
</dbReference>
<dbReference type="PROSITE" id="PS00280">
    <property type="entry name" value="BPTI_KUNITZ_1"/>
    <property type="match status" value="3"/>
</dbReference>
<evidence type="ECO:0000256" key="6">
    <source>
        <dbReference type="ARBA" id="ARBA00023180"/>
    </source>
</evidence>
<dbReference type="OMA" id="CDWDQST"/>
<keyword evidence="2" id="KW-0646">Protease inhibitor</keyword>
<dbReference type="STRING" id="99883.ENSTNIP00000014125"/>
<organism evidence="11 12">
    <name type="scientific">Tetraodon nigroviridis</name>
    <name type="common">Spotted green pufferfish</name>
    <name type="synonym">Chelonodon nigroviridis</name>
    <dbReference type="NCBI Taxonomy" id="99883"/>
    <lineage>
        <taxon>Eukaryota</taxon>
        <taxon>Metazoa</taxon>
        <taxon>Chordata</taxon>
        <taxon>Craniata</taxon>
        <taxon>Vertebrata</taxon>
        <taxon>Euteleostomi</taxon>
        <taxon>Actinopterygii</taxon>
        <taxon>Neopterygii</taxon>
        <taxon>Teleostei</taxon>
        <taxon>Neoteleostei</taxon>
        <taxon>Acanthomorphata</taxon>
        <taxon>Eupercaria</taxon>
        <taxon>Tetraodontiformes</taxon>
        <taxon>Tetradontoidea</taxon>
        <taxon>Tetraodontidae</taxon>
        <taxon>Tetraodon</taxon>
    </lineage>
</organism>
<dbReference type="PRINTS" id="PR00759">
    <property type="entry name" value="BASICPTASE"/>
</dbReference>
<evidence type="ECO:0000313" key="11">
    <source>
        <dbReference type="Ensembl" id="ENSTNIP00000014125.1"/>
    </source>
</evidence>
<dbReference type="AlphaFoldDB" id="H3D0T9"/>
<dbReference type="HOGENOM" id="CLU_749966_0_0_1"/>
<evidence type="ECO:0000256" key="1">
    <source>
        <dbReference type="ARBA" id="ARBA00004370"/>
    </source>
</evidence>
<reference evidence="11" key="2">
    <citation type="submission" date="2025-08" db="UniProtKB">
        <authorList>
            <consortium name="Ensembl"/>
        </authorList>
    </citation>
    <scope>IDENTIFICATION</scope>
</reference>
<feature type="signal peptide" evidence="9">
    <location>
        <begin position="1"/>
        <end position="23"/>
    </location>
</feature>
<dbReference type="Gene3D" id="4.10.410.10">
    <property type="entry name" value="Pancreatic trypsin inhibitor Kunitz domain"/>
    <property type="match status" value="3"/>
</dbReference>
<dbReference type="SMART" id="SM00131">
    <property type="entry name" value="KU"/>
    <property type="match status" value="3"/>
</dbReference>
<feature type="region of interest" description="Disordered" evidence="7">
    <location>
        <begin position="415"/>
        <end position="441"/>
    </location>
</feature>
<evidence type="ECO:0000256" key="7">
    <source>
        <dbReference type="SAM" id="MobiDB-lite"/>
    </source>
</evidence>
<protein>
    <recommendedName>
        <fullName evidence="10">BPTI/Kunitz inhibitor domain-containing protein</fullName>
    </recommendedName>
</protein>
<dbReference type="InterPro" id="IPR036880">
    <property type="entry name" value="Kunitz_BPTI_sf"/>
</dbReference>
<sequence length="441" mass="47677">MNVAGASVLLLGLLLGPLPGASPARGCEWDSSEGRGLDLESFRPHLGSPTDVADAEECKAACCSRRGCDAALVGAPQDGALRCHLVTCWLLGSDQCRLSNASQFQVHRRRRQLLGDPREETQGPVLSPLARCRLPMKVGSCRAAFPRFFYDVTNQSCREFIYGGCEANANNFEAKEDCEATCRGVTGNTLSPGSVLPDESRSAHEKAPRMAPRLYQVMSAGDFAEQCGAEPEVGPCRAALPHWYFDSEAGSCKPFVYGGCRGNRNNYPSKQKCEDTCTGVTVLPASKKVGVADDLEGKGGHERPSEHCVAKPDAGPCRAAFPAFFYDPDTNSCQPFIYGGCRGNGNRYNSREECLSRCSVNGRVHFGRAGRRWTAGFFLFVTLAAISALLLAALIIFTLKRRAFTRQTSSISDKQELLPEAEDQLSVDSLSLPESPKGNQA</sequence>
<feature type="transmembrane region" description="Helical" evidence="8">
    <location>
        <begin position="373"/>
        <end position="399"/>
    </location>
</feature>
<keyword evidence="8" id="KW-1133">Transmembrane helix</keyword>
<dbReference type="FunFam" id="4.10.410.10:FF:000004">
    <property type="entry name" value="Tissue factor pathway inhibitor"/>
    <property type="match status" value="1"/>
</dbReference>
<evidence type="ECO:0000313" key="12">
    <source>
        <dbReference type="Proteomes" id="UP000007303"/>
    </source>
</evidence>
<name>H3D0T9_TETNG</name>
<keyword evidence="5" id="KW-1015">Disulfide bond</keyword>
<feature type="domain" description="BPTI/Kunitz inhibitor" evidence="10">
    <location>
        <begin position="308"/>
        <end position="358"/>
    </location>
</feature>
<dbReference type="InterPro" id="IPR020901">
    <property type="entry name" value="Prtase_inh_Kunz-CS"/>
</dbReference>
<dbReference type="GO" id="GO:0004867">
    <property type="term" value="F:serine-type endopeptidase inhibitor activity"/>
    <property type="evidence" value="ECO:0007669"/>
    <property type="project" value="UniProtKB-KW"/>
</dbReference>
<reference evidence="12" key="1">
    <citation type="journal article" date="2004" name="Nature">
        <title>Genome duplication in the teleost fish Tetraodon nigroviridis reveals the early vertebrate proto-karyotype.</title>
        <authorList>
            <person name="Jaillon O."/>
            <person name="Aury J.-M."/>
            <person name="Brunet F."/>
            <person name="Petit J.-L."/>
            <person name="Stange-Thomann N."/>
            <person name="Mauceli E."/>
            <person name="Bouneau L."/>
            <person name="Fischer C."/>
            <person name="Ozouf-Costaz C."/>
            <person name="Bernot A."/>
            <person name="Nicaud S."/>
            <person name="Jaffe D."/>
            <person name="Fisher S."/>
            <person name="Lutfalla G."/>
            <person name="Dossat C."/>
            <person name="Segurens B."/>
            <person name="Dasilva C."/>
            <person name="Salanoubat M."/>
            <person name="Levy M."/>
            <person name="Boudet N."/>
            <person name="Castellano S."/>
            <person name="Anthouard V."/>
            <person name="Jubin C."/>
            <person name="Castelli V."/>
            <person name="Katinka M."/>
            <person name="Vacherie B."/>
            <person name="Biemont C."/>
            <person name="Skalli Z."/>
            <person name="Cattolico L."/>
            <person name="Poulain J."/>
            <person name="De Berardinis V."/>
            <person name="Cruaud C."/>
            <person name="Duprat S."/>
            <person name="Brottier P."/>
            <person name="Coutanceau J.-P."/>
            <person name="Gouzy J."/>
            <person name="Parra G."/>
            <person name="Lardier G."/>
            <person name="Chapple C."/>
            <person name="McKernan K.J."/>
            <person name="McEwan P."/>
            <person name="Bosak S."/>
            <person name="Kellis M."/>
            <person name="Volff J.-N."/>
            <person name="Guigo R."/>
            <person name="Zody M.C."/>
            <person name="Mesirov J."/>
            <person name="Lindblad-Toh K."/>
            <person name="Birren B."/>
            <person name="Nusbaum C."/>
            <person name="Kahn D."/>
            <person name="Robinson-Rechavi M."/>
            <person name="Laudet V."/>
            <person name="Schachter V."/>
            <person name="Quetier F."/>
            <person name="Saurin W."/>
            <person name="Scarpelli C."/>
            <person name="Wincker P."/>
            <person name="Lander E.S."/>
            <person name="Weissenbach J."/>
            <person name="Roest Crollius H."/>
        </authorList>
    </citation>
    <scope>NUCLEOTIDE SEQUENCE [LARGE SCALE GENOMIC DNA]</scope>
</reference>
<feature type="domain" description="BPTI/Kunitz inhibitor" evidence="10">
    <location>
        <begin position="132"/>
        <end position="182"/>
    </location>
</feature>
<feature type="chain" id="PRO_5003582887" description="BPTI/Kunitz inhibitor domain-containing protein" evidence="9">
    <location>
        <begin position="24"/>
        <end position="441"/>
    </location>
</feature>
<evidence type="ECO:0000256" key="8">
    <source>
        <dbReference type="SAM" id="Phobius"/>
    </source>
</evidence>
<evidence type="ECO:0000256" key="3">
    <source>
        <dbReference type="ARBA" id="ARBA00022900"/>
    </source>
</evidence>
<proteinExistence type="predicted"/>
<feature type="domain" description="BPTI/Kunitz inhibitor" evidence="10">
    <location>
        <begin position="227"/>
        <end position="277"/>
    </location>
</feature>
<dbReference type="InParanoid" id="H3D0T9"/>
<reference evidence="11" key="3">
    <citation type="submission" date="2025-09" db="UniProtKB">
        <authorList>
            <consortium name="Ensembl"/>
        </authorList>
    </citation>
    <scope>IDENTIFICATION</scope>
</reference>
<dbReference type="Pfam" id="PF00014">
    <property type="entry name" value="Kunitz_BPTI"/>
    <property type="match status" value="3"/>
</dbReference>
<dbReference type="SUPFAM" id="SSF57362">
    <property type="entry name" value="BPTI-like"/>
    <property type="match status" value="3"/>
</dbReference>